<dbReference type="CDD" id="cd03425">
    <property type="entry name" value="NUDIX_MutT_NudA_like"/>
    <property type="match status" value="1"/>
</dbReference>
<evidence type="ECO:0000256" key="12">
    <source>
        <dbReference type="ARBA" id="ARBA00038905"/>
    </source>
</evidence>
<evidence type="ECO:0000256" key="5">
    <source>
        <dbReference type="ARBA" id="ARBA00022723"/>
    </source>
</evidence>
<dbReference type="InterPro" id="IPR020084">
    <property type="entry name" value="NUDIX_hydrolase_CS"/>
</dbReference>
<evidence type="ECO:0000256" key="2">
    <source>
        <dbReference type="ARBA" id="ARBA00005582"/>
    </source>
</evidence>
<dbReference type="GO" id="GO:0009228">
    <property type="term" value="P:thiamine biosynthetic process"/>
    <property type="evidence" value="ECO:0007669"/>
    <property type="project" value="UniProtKB-KW"/>
</dbReference>
<keyword evidence="3" id="KW-0515">Mutator protein</keyword>
<evidence type="ECO:0000256" key="16">
    <source>
        <dbReference type="ARBA" id="ARBA00042798"/>
    </source>
</evidence>
<evidence type="ECO:0000256" key="13">
    <source>
        <dbReference type="ARBA" id="ARBA00040794"/>
    </source>
</evidence>
<keyword evidence="6" id="KW-0227">DNA damage</keyword>
<dbReference type="AlphaFoldDB" id="A0A853G2B9"/>
<dbReference type="RefSeq" id="WP_180154223.1">
    <property type="nucleotide sequence ID" value="NZ_JACCEM010000003.1"/>
</dbReference>
<evidence type="ECO:0000256" key="11">
    <source>
        <dbReference type="ARBA" id="ARBA00036904"/>
    </source>
</evidence>
<dbReference type="Pfam" id="PF02581">
    <property type="entry name" value="TMP-TENI"/>
    <property type="match status" value="1"/>
</dbReference>
<dbReference type="Gene3D" id="3.90.79.10">
    <property type="entry name" value="Nucleoside Triphosphate Pyrophosphohydrolase"/>
    <property type="match status" value="1"/>
</dbReference>
<dbReference type="InterPro" id="IPR022998">
    <property type="entry name" value="ThiamineP_synth_TenI"/>
</dbReference>
<dbReference type="Proteomes" id="UP000559809">
    <property type="component" value="Unassembled WGS sequence"/>
</dbReference>
<evidence type="ECO:0000256" key="14">
    <source>
        <dbReference type="ARBA" id="ARBA00041592"/>
    </source>
</evidence>
<evidence type="ECO:0000256" key="10">
    <source>
        <dbReference type="ARBA" id="ARBA00035861"/>
    </source>
</evidence>
<organism evidence="19 20">
    <name type="scientific">Parapusillimonas granuli</name>
    <dbReference type="NCBI Taxonomy" id="380911"/>
    <lineage>
        <taxon>Bacteria</taxon>
        <taxon>Pseudomonadati</taxon>
        <taxon>Pseudomonadota</taxon>
        <taxon>Betaproteobacteria</taxon>
        <taxon>Burkholderiales</taxon>
        <taxon>Alcaligenaceae</taxon>
        <taxon>Parapusillimonas</taxon>
    </lineage>
</organism>
<name>A0A853G2B9_9BURK</name>
<dbReference type="InterPro" id="IPR047127">
    <property type="entry name" value="MutT-like"/>
</dbReference>
<dbReference type="InterPro" id="IPR013785">
    <property type="entry name" value="Aldolase_TIM"/>
</dbReference>
<dbReference type="PROSITE" id="PS51462">
    <property type="entry name" value="NUDIX"/>
    <property type="match status" value="1"/>
</dbReference>
<evidence type="ECO:0000256" key="1">
    <source>
        <dbReference type="ARBA" id="ARBA00001946"/>
    </source>
</evidence>
<evidence type="ECO:0000256" key="15">
    <source>
        <dbReference type="ARBA" id="ARBA00041979"/>
    </source>
</evidence>
<dbReference type="InterPro" id="IPR036206">
    <property type="entry name" value="ThiamineP_synth_sf"/>
</dbReference>
<keyword evidence="9" id="KW-0234">DNA repair</keyword>
<dbReference type="GO" id="GO:0044715">
    <property type="term" value="F:8-oxo-dGDP phosphatase activity"/>
    <property type="evidence" value="ECO:0007669"/>
    <property type="project" value="TreeGrafter"/>
</dbReference>
<dbReference type="Pfam" id="PF00293">
    <property type="entry name" value="NUDIX"/>
    <property type="match status" value="1"/>
</dbReference>
<reference evidence="19 20" key="1">
    <citation type="submission" date="2020-07" db="EMBL/GenBank/DDBJ databases">
        <title>Taxonomic revisions and descriptions of new bacterial species based on genomic comparisons in the high-G+C-content subgroup of the family Alcaligenaceae.</title>
        <authorList>
            <person name="Szabo A."/>
            <person name="Felfoldi T."/>
        </authorList>
    </citation>
    <scope>NUCLEOTIDE SEQUENCE [LARGE SCALE GENOMIC DNA]</scope>
    <source>
        <strain evidence="19 20">LMG 24012</strain>
    </source>
</reference>
<dbReference type="GO" id="GO:0008413">
    <property type="term" value="F:8-oxo-7,8-dihydroguanosine triphosphate pyrophosphatase activity"/>
    <property type="evidence" value="ECO:0007669"/>
    <property type="project" value="TreeGrafter"/>
</dbReference>
<evidence type="ECO:0000256" key="8">
    <source>
        <dbReference type="ARBA" id="ARBA00022842"/>
    </source>
</evidence>
<dbReference type="PANTHER" id="PTHR47707:SF1">
    <property type="entry name" value="NUDIX HYDROLASE FAMILY PROTEIN"/>
    <property type="match status" value="1"/>
</dbReference>
<comment type="cofactor">
    <cofactor evidence="1">
        <name>Mg(2+)</name>
        <dbReference type="ChEBI" id="CHEBI:18420"/>
    </cofactor>
</comment>
<evidence type="ECO:0000313" key="19">
    <source>
        <dbReference type="EMBL" id="NYT48921.1"/>
    </source>
</evidence>
<dbReference type="CDD" id="cd00564">
    <property type="entry name" value="TMP_TenI"/>
    <property type="match status" value="1"/>
</dbReference>
<keyword evidence="4" id="KW-0235">DNA replication</keyword>
<evidence type="ECO:0000256" key="17">
    <source>
        <dbReference type="RuleBase" id="RU003476"/>
    </source>
</evidence>
<evidence type="ECO:0000256" key="6">
    <source>
        <dbReference type="ARBA" id="ARBA00022763"/>
    </source>
</evidence>
<keyword evidence="7 17" id="KW-0378">Hydrolase</keyword>
<dbReference type="PRINTS" id="PR00502">
    <property type="entry name" value="NUDIXFAMILY"/>
</dbReference>
<keyword evidence="8" id="KW-0460">Magnesium</keyword>
<comment type="catalytic activity">
    <reaction evidence="11">
        <text>8-oxo-GTP + H2O = 8-oxo-GMP + diphosphate + H(+)</text>
        <dbReference type="Rhea" id="RHEA:67616"/>
        <dbReference type="ChEBI" id="CHEBI:15377"/>
        <dbReference type="ChEBI" id="CHEBI:15378"/>
        <dbReference type="ChEBI" id="CHEBI:33019"/>
        <dbReference type="ChEBI" id="CHEBI:143553"/>
        <dbReference type="ChEBI" id="CHEBI:145694"/>
    </reaction>
</comment>
<dbReference type="GO" id="GO:0006281">
    <property type="term" value="P:DNA repair"/>
    <property type="evidence" value="ECO:0007669"/>
    <property type="project" value="UniProtKB-KW"/>
</dbReference>
<feature type="domain" description="Nudix hydrolase" evidence="18">
    <location>
        <begin position="17"/>
        <end position="145"/>
    </location>
</feature>
<sequence>MSDPTHAPAPGDAAGKPFIRVAAGVILKPDGSVLLGRRPADKPWPGWWELPGGKLEPGETVLEALARELKEELDIEVTDASPWVTYTHEYPKNIVQLAFCQVRGWVGEPRCMEDQQLAWVDPSRTPLPVGPLLPATEPPLRWLRLPDRYLITAIGGADGLAAYLARLEKALSAGVRLVQFREPAWAGNGAEDAHAAFRRVLRQCRRHGARCLVNSCHPESWWAEADGVHLRAADARLRAAGVPASGADATRPLQSVAPGLLGVSAHTAADLDAARALGADFAVLGHVLDTPSHPGQAGMGWARFAELARDAGLPVFAIGGQSEATLADARRHGAHGIAGIRRI</sequence>
<accession>A0A853G2B9</accession>
<dbReference type="InterPro" id="IPR015797">
    <property type="entry name" value="NUDIX_hydrolase-like_dom_sf"/>
</dbReference>
<proteinExistence type="inferred from homology"/>
<evidence type="ECO:0000256" key="4">
    <source>
        <dbReference type="ARBA" id="ARBA00022705"/>
    </source>
</evidence>
<comment type="caution">
    <text evidence="19">The sequence shown here is derived from an EMBL/GenBank/DDBJ whole genome shotgun (WGS) entry which is preliminary data.</text>
</comment>
<keyword evidence="20" id="KW-1185">Reference proteome</keyword>
<evidence type="ECO:0000313" key="20">
    <source>
        <dbReference type="Proteomes" id="UP000559809"/>
    </source>
</evidence>
<dbReference type="GO" id="GO:0006260">
    <property type="term" value="P:DNA replication"/>
    <property type="evidence" value="ECO:0007669"/>
    <property type="project" value="UniProtKB-KW"/>
</dbReference>
<dbReference type="InterPro" id="IPR020476">
    <property type="entry name" value="Nudix_hydrolase"/>
</dbReference>
<gene>
    <name evidence="19" type="ORF">H0A72_06310</name>
</gene>
<dbReference type="SUPFAM" id="SSF51391">
    <property type="entry name" value="Thiamin phosphate synthase"/>
    <property type="match status" value="1"/>
</dbReference>
<evidence type="ECO:0000256" key="9">
    <source>
        <dbReference type="ARBA" id="ARBA00023204"/>
    </source>
</evidence>
<dbReference type="Gene3D" id="3.20.20.70">
    <property type="entry name" value="Aldolase class I"/>
    <property type="match status" value="1"/>
</dbReference>
<dbReference type="EMBL" id="JACCEM010000003">
    <property type="protein sequence ID" value="NYT48921.1"/>
    <property type="molecule type" value="Genomic_DNA"/>
</dbReference>
<dbReference type="GO" id="GO:0046872">
    <property type="term" value="F:metal ion binding"/>
    <property type="evidence" value="ECO:0007669"/>
    <property type="project" value="UniProtKB-KW"/>
</dbReference>
<comment type="similarity">
    <text evidence="2 17">Belongs to the Nudix hydrolase family.</text>
</comment>
<keyword evidence="5" id="KW-0479">Metal-binding</keyword>
<dbReference type="SUPFAM" id="SSF55811">
    <property type="entry name" value="Nudix"/>
    <property type="match status" value="1"/>
</dbReference>
<evidence type="ECO:0000256" key="3">
    <source>
        <dbReference type="ARBA" id="ARBA00022457"/>
    </source>
</evidence>
<dbReference type="NCBIfam" id="NF006530">
    <property type="entry name" value="PRK08999.1"/>
    <property type="match status" value="1"/>
</dbReference>
<protein>
    <recommendedName>
        <fullName evidence="13">8-oxo-dGTP diphosphatase</fullName>
        <ecNumber evidence="12">3.6.1.55</ecNumber>
    </recommendedName>
    <alternativeName>
        <fullName evidence="16">7,8-dihydro-8-oxoguanine-triphosphatase</fullName>
    </alternativeName>
    <alternativeName>
        <fullName evidence="15">Mutator protein MutT</fullName>
    </alternativeName>
    <alternativeName>
        <fullName evidence="14">dGTP pyrophosphohydrolase</fullName>
    </alternativeName>
</protein>
<dbReference type="GO" id="GO:0035539">
    <property type="term" value="F:8-oxo-7,8-dihydrodeoxyguanosine triphosphate pyrophosphatase activity"/>
    <property type="evidence" value="ECO:0007669"/>
    <property type="project" value="UniProtKB-EC"/>
</dbReference>
<dbReference type="PANTHER" id="PTHR47707">
    <property type="entry name" value="8-OXO-DGTP DIPHOSPHATASE"/>
    <property type="match status" value="1"/>
</dbReference>
<dbReference type="GO" id="GO:0044716">
    <property type="term" value="F:8-oxo-GDP phosphatase activity"/>
    <property type="evidence" value="ECO:0007669"/>
    <property type="project" value="TreeGrafter"/>
</dbReference>
<evidence type="ECO:0000259" key="18">
    <source>
        <dbReference type="PROSITE" id="PS51462"/>
    </source>
</evidence>
<dbReference type="InterPro" id="IPR000086">
    <property type="entry name" value="NUDIX_hydrolase_dom"/>
</dbReference>
<evidence type="ECO:0000256" key="7">
    <source>
        <dbReference type="ARBA" id="ARBA00022801"/>
    </source>
</evidence>
<comment type="catalytic activity">
    <reaction evidence="10">
        <text>8-oxo-dGTP + H2O = 8-oxo-dGMP + diphosphate + H(+)</text>
        <dbReference type="Rhea" id="RHEA:31575"/>
        <dbReference type="ChEBI" id="CHEBI:15377"/>
        <dbReference type="ChEBI" id="CHEBI:15378"/>
        <dbReference type="ChEBI" id="CHEBI:33019"/>
        <dbReference type="ChEBI" id="CHEBI:63224"/>
        <dbReference type="ChEBI" id="CHEBI:77896"/>
        <dbReference type="EC" id="3.6.1.55"/>
    </reaction>
</comment>
<dbReference type="EC" id="3.6.1.55" evidence="12"/>
<dbReference type="PROSITE" id="PS00893">
    <property type="entry name" value="NUDIX_BOX"/>
    <property type="match status" value="1"/>
</dbReference>